<reference evidence="3 4" key="1">
    <citation type="journal article" date="2018" name="Evol. Lett.">
        <title>Horizontal gene cluster transfer increased hallucinogenic mushroom diversity.</title>
        <authorList>
            <person name="Reynolds H.T."/>
            <person name="Vijayakumar V."/>
            <person name="Gluck-Thaler E."/>
            <person name="Korotkin H.B."/>
            <person name="Matheny P.B."/>
            <person name="Slot J.C."/>
        </authorList>
    </citation>
    <scope>NUCLEOTIDE SEQUENCE [LARGE SCALE GENOMIC DNA]</scope>
    <source>
        <strain evidence="3 4">2631</strain>
    </source>
</reference>
<feature type="transmembrane region" description="Helical" evidence="2">
    <location>
        <begin position="35"/>
        <end position="52"/>
    </location>
</feature>
<evidence type="ECO:0000313" key="3">
    <source>
        <dbReference type="EMBL" id="PPQ84767.1"/>
    </source>
</evidence>
<dbReference type="EMBL" id="NHYD01002815">
    <property type="protein sequence ID" value="PPQ84767.1"/>
    <property type="molecule type" value="Genomic_DNA"/>
</dbReference>
<sequence length="217" mass="24428">MIVETRQSELSDVASIRTLVVVDELQKTPRHLVKLLYASLFMSLLCFIFMLVDNISISPLKTVPTILAFVLLLPHHSASLLLIWLHRHQSESTMIKLPFTPYSSRVIAYAVFLTIMWGASTGMCSADLYFSSRMWTYICTYPDPSDLYQPPHCRSQRVTLPDYWTSFASTLTSSLELVLIVTITIICCIHTRRKTVPVEAPPSTSEGSLPESKVISA</sequence>
<dbReference type="InParanoid" id="A0A409X230"/>
<keyword evidence="2" id="KW-0812">Transmembrane</keyword>
<dbReference type="Proteomes" id="UP000283269">
    <property type="component" value="Unassembled WGS sequence"/>
</dbReference>
<proteinExistence type="predicted"/>
<keyword evidence="2" id="KW-0472">Membrane</keyword>
<protein>
    <recommendedName>
        <fullName evidence="5">MARVEL domain-containing protein</fullName>
    </recommendedName>
</protein>
<name>A0A409X230_PSICY</name>
<comment type="caution">
    <text evidence="3">The sequence shown here is derived from an EMBL/GenBank/DDBJ whole genome shotgun (WGS) entry which is preliminary data.</text>
</comment>
<feature type="transmembrane region" description="Helical" evidence="2">
    <location>
        <begin position="106"/>
        <end position="130"/>
    </location>
</feature>
<feature type="region of interest" description="Disordered" evidence="1">
    <location>
        <begin position="198"/>
        <end position="217"/>
    </location>
</feature>
<evidence type="ECO:0008006" key="5">
    <source>
        <dbReference type="Google" id="ProtNLM"/>
    </source>
</evidence>
<accession>A0A409X230</accession>
<feature type="transmembrane region" description="Helical" evidence="2">
    <location>
        <begin position="167"/>
        <end position="189"/>
    </location>
</feature>
<organism evidence="3 4">
    <name type="scientific">Psilocybe cyanescens</name>
    <dbReference type="NCBI Taxonomy" id="93625"/>
    <lineage>
        <taxon>Eukaryota</taxon>
        <taxon>Fungi</taxon>
        <taxon>Dikarya</taxon>
        <taxon>Basidiomycota</taxon>
        <taxon>Agaricomycotina</taxon>
        <taxon>Agaricomycetes</taxon>
        <taxon>Agaricomycetidae</taxon>
        <taxon>Agaricales</taxon>
        <taxon>Agaricineae</taxon>
        <taxon>Strophariaceae</taxon>
        <taxon>Psilocybe</taxon>
    </lineage>
</organism>
<evidence type="ECO:0000256" key="2">
    <source>
        <dbReference type="SAM" id="Phobius"/>
    </source>
</evidence>
<keyword evidence="2" id="KW-1133">Transmembrane helix</keyword>
<dbReference type="AlphaFoldDB" id="A0A409X230"/>
<feature type="transmembrane region" description="Helical" evidence="2">
    <location>
        <begin position="64"/>
        <end position="85"/>
    </location>
</feature>
<gene>
    <name evidence="3" type="ORF">CVT25_007543</name>
</gene>
<keyword evidence="4" id="KW-1185">Reference proteome</keyword>
<evidence type="ECO:0000256" key="1">
    <source>
        <dbReference type="SAM" id="MobiDB-lite"/>
    </source>
</evidence>
<evidence type="ECO:0000313" key="4">
    <source>
        <dbReference type="Proteomes" id="UP000283269"/>
    </source>
</evidence>